<evidence type="ECO:0000256" key="2">
    <source>
        <dbReference type="ARBA" id="ARBA00008814"/>
    </source>
</evidence>
<evidence type="ECO:0000256" key="1">
    <source>
        <dbReference type="ARBA" id="ARBA00004196"/>
    </source>
</evidence>
<gene>
    <name evidence="8" type="ORF">HHT355_2207</name>
</gene>
<dbReference type="AlphaFoldDB" id="A0A0H5SIT1"/>
<dbReference type="SUPFAM" id="SSF53807">
    <property type="entry name" value="Helical backbone' metal receptor"/>
    <property type="match status" value="1"/>
</dbReference>
<organism evidence="8 9">
    <name type="scientific">Herbinix hemicellulosilytica</name>
    <dbReference type="NCBI Taxonomy" id="1564487"/>
    <lineage>
        <taxon>Bacteria</taxon>
        <taxon>Bacillati</taxon>
        <taxon>Bacillota</taxon>
        <taxon>Clostridia</taxon>
        <taxon>Lachnospirales</taxon>
        <taxon>Lachnospiraceae</taxon>
        <taxon>Herbinix</taxon>
    </lineage>
</organism>
<dbReference type="RefSeq" id="WP_103203488.1">
    <property type="nucleotide sequence ID" value="NZ_CVTD020000024.1"/>
</dbReference>
<feature type="compositionally biased region" description="Basic and acidic residues" evidence="5">
    <location>
        <begin position="48"/>
        <end position="60"/>
    </location>
</feature>
<keyword evidence="4 6" id="KW-0732">Signal</keyword>
<evidence type="ECO:0000256" key="4">
    <source>
        <dbReference type="ARBA" id="ARBA00022729"/>
    </source>
</evidence>
<dbReference type="InterPro" id="IPR051313">
    <property type="entry name" value="Bact_iron-sidero_bind"/>
</dbReference>
<feature type="chain" id="PRO_5039012886" description="Fe/B12 periplasmic-binding domain-containing protein" evidence="6">
    <location>
        <begin position="20"/>
        <end position="352"/>
    </location>
</feature>
<protein>
    <recommendedName>
        <fullName evidence="7">Fe/B12 periplasmic-binding domain-containing protein</fullName>
    </recommendedName>
</protein>
<dbReference type="EMBL" id="CVTD020000024">
    <property type="protein sequence ID" value="CRZ35404.1"/>
    <property type="molecule type" value="Genomic_DNA"/>
</dbReference>
<evidence type="ECO:0000256" key="3">
    <source>
        <dbReference type="ARBA" id="ARBA00022448"/>
    </source>
</evidence>
<dbReference type="Pfam" id="PF01497">
    <property type="entry name" value="Peripla_BP_2"/>
    <property type="match status" value="1"/>
</dbReference>
<reference evidence="8 9" key="1">
    <citation type="submission" date="2015-06" db="EMBL/GenBank/DDBJ databases">
        <authorList>
            <person name="Wibberg Daniel"/>
        </authorList>
    </citation>
    <scope>NUCLEOTIDE SEQUENCE [LARGE SCALE GENOMIC DNA]</scope>
    <source>
        <strain evidence="8 9">T3/55T</strain>
    </source>
</reference>
<evidence type="ECO:0000256" key="5">
    <source>
        <dbReference type="SAM" id="MobiDB-lite"/>
    </source>
</evidence>
<evidence type="ECO:0000256" key="6">
    <source>
        <dbReference type="SAM" id="SignalP"/>
    </source>
</evidence>
<keyword evidence="3" id="KW-0813">Transport</keyword>
<dbReference type="OrthoDB" id="63946at2"/>
<feature type="domain" description="Fe/B12 periplasmic-binding" evidence="7">
    <location>
        <begin position="94"/>
        <end position="352"/>
    </location>
</feature>
<feature type="signal peptide" evidence="6">
    <location>
        <begin position="1"/>
        <end position="19"/>
    </location>
</feature>
<feature type="region of interest" description="Disordered" evidence="5">
    <location>
        <begin position="26"/>
        <end position="76"/>
    </location>
</feature>
<dbReference type="PANTHER" id="PTHR30532">
    <property type="entry name" value="IRON III DICITRATE-BINDING PERIPLASMIC PROTEIN"/>
    <property type="match status" value="1"/>
</dbReference>
<feature type="compositionally biased region" description="Polar residues" evidence="5">
    <location>
        <begin position="67"/>
        <end position="76"/>
    </location>
</feature>
<dbReference type="Gene3D" id="3.40.50.1980">
    <property type="entry name" value="Nitrogenase molybdenum iron protein domain"/>
    <property type="match status" value="2"/>
</dbReference>
<dbReference type="Proteomes" id="UP000236497">
    <property type="component" value="Unassembled WGS sequence"/>
</dbReference>
<evidence type="ECO:0000313" key="8">
    <source>
        <dbReference type="EMBL" id="CRZ35404.1"/>
    </source>
</evidence>
<dbReference type="PROSITE" id="PS51257">
    <property type="entry name" value="PROKAR_LIPOPROTEIN"/>
    <property type="match status" value="1"/>
</dbReference>
<keyword evidence="9" id="KW-1185">Reference proteome</keyword>
<accession>A0A0H5SIT1</accession>
<dbReference type="GO" id="GO:0030288">
    <property type="term" value="C:outer membrane-bounded periplasmic space"/>
    <property type="evidence" value="ECO:0007669"/>
    <property type="project" value="TreeGrafter"/>
</dbReference>
<evidence type="ECO:0000259" key="7">
    <source>
        <dbReference type="PROSITE" id="PS50983"/>
    </source>
</evidence>
<dbReference type="PROSITE" id="PS50983">
    <property type="entry name" value="FE_B12_PBP"/>
    <property type="match status" value="1"/>
</dbReference>
<comment type="subcellular location">
    <subcellularLocation>
        <location evidence="1">Cell envelope</location>
    </subcellularLocation>
</comment>
<dbReference type="InterPro" id="IPR002491">
    <property type="entry name" value="ABC_transptr_periplasmic_BD"/>
</dbReference>
<dbReference type="CDD" id="cd01140">
    <property type="entry name" value="FatB"/>
    <property type="match status" value="1"/>
</dbReference>
<sequence>MKKILYVILSISLIMSLFAGCGKKGESVKSDADSQITTEAGNSEETDENKNEENTNVKNDDAEENSDTNGTVKNSEITIEHTKGTVTVSADVKKAVVFDFGILDIMDALKVEVEVAAPVSSLPSYLSKYENAYNAGSIMEPDLEAIFEFEPDVIFIGARQQNYYDQMSEIAPTVYVQTGADTYLEDVKKNIGYVAQIFGKEKEAQDAINSLSSLVEDVKALTANSNERVLIMLTNDGSISVYGSGSRFGMVHDLLGAKAADENIEASTHGQSVNFEYIADVNPDIILVIDRTLVVGGSNTANTVLDNDLVNGTNAAKNNKIISLDPDIWYLSGGGITSTMQMITDVKNAFVN</sequence>
<dbReference type="InterPro" id="IPR033870">
    <property type="entry name" value="FatB"/>
</dbReference>
<comment type="similarity">
    <text evidence="2">Belongs to the bacterial solute-binding protein 8 family.</text>
</comment>
<evidence type="ECO:0000313" key="9">
    <source>
        <dbReference type="Proteomes" id="UP000236497"/>
    </source>
</evidence>
<dbReference type="PANTHER" id="PTHR30532:SF28">
    <property type="entry name" value="PETROBACTIN-BINDING PROTEIN YCLQ"/>
    <property type="match status" value="1"/>
</dbReference>
<dbReference type="GO" id="GO:1901678">
    <property type="term" value="P:iron coordination entity transport"/>
    <property type="evidence" value="ECO:0007669"/>
    <property type="project" value="UniProtKB-ARBA"/>
</dbReference>
<proteinExistence type="inferred from homology"/>
<name>A0A0H5SIT1_HERHM</name>